<feature type="compositionally biased region" description="Basic and acidic residues" evidence="1">
    <location>
        <begin position="323"/>
        <end position="379"/>
    </location>
</feature>
<feature type="compositionally biased region" description="Polar residues" evidence="1">
    <location>
        <begin position="221"/>
        <end position="238"/>
    </location>
</feature>
<evidence type="ECO:0000256" key="1">
    <source>
        <dbReference type="SAM" id="MobiDB-lite"/>
    </source>
</evidence>
<feature type="compositionally biased region" description="Polar residues" evidence="1">
    <location>
        <begin position="267"/>
        <end position="286"/>
    </location>
</feature>
<comment type="caution">
    <text evidence="2">The sequence shown here is derived from an EMBL/GenBank/DDBJ whole genome shotgun (WGS) entry which is preliminary data.</text>
</comment>
<feature type="region of interest" description="Disordered" evidence="1">
    <location>
        <begin position="221"/>
        <end position="401"/>
    </location>
</feature>
<feature type="compositionally biased region" description="Basic and acidic residues" evidence="1">
    <location>
        <begin position="256"/>
        <end position="266"/>
    </location>
</feature>
<feature type="compositionally biased region" description="Low complexity" evidence="1">
    <location>
        <begin position="152"/>
        <end position="180"/>
    </location>
</feature>
<feature type="compositionally biased region" description="Polar residues" evidence="1">
    <location>
        <begin position="380"/>
        <end position="392"/>
    </location>
</feature>
<reference evidence="2 3" key="1">
    <citation type="submission" date="2024-04" db="EMBL/GenBank/DDBJ databases">
        <authorList>
            <consortium name="Genoscope - CEA"/>
            <person name="William W."/>
        </authorList>
    </citation>
    <scope>NUCLEOTIDE SEQUENCE [LARGE SCALE GENOMIC DNA]</scope>
</reference>
<evidence type="ECO:0000313" key="3">
    <source>
        <dbReference type="Proteomes" id="UP001497497"/>
    </source>
</evidence>
<dbReference type="EMBL" id="CAXITT010001448">
    <property type="protein sequence ID" value="CAL1548581.1"/>
    <property type="molecule type" value="Genomic_DNA"/>
</dbReference>
<gene>
    <name evidence="2" type="ORF">GSLYS_00021898001</name>
</gene>
<protein>
    <submittedName>
        <fullName evidence="2">Uncharacterized protein</fullName>
    </submittedName>
</protein>
<feature type="compositionally biased region" description="Polar residues" evidence="1">
    <location>
        <begin position="294"/>
        <end position="307"/>
    </location>
</feature>
<organism evidence="2 3">
    <name type="scientific">Lymnaea stagnalis</name>
    <name type="common">Great pond snail</name>
    <name type="synonym">Helix stagnalis</name>
    <dbReference type="NCBI Taxonomy" id="6523"/>
    <lineage>
        <taxon>Eukaryota</taxon>
        <taxon>Metazoa</taxon>
        <taxon>Spiralia</taxon>
        <taxon>Lophotrochozoa</taxon>
        <taxon>Mollusca</taxon>
        <taxon>Gastropoda</taxon>
        <taxon>Heterobranchia</taxon>
        <taxon>Euthyneura</taxon>
        <taxon>Panpulmonata</taxon>
        <taxon>Hygrophila</taxon>
        <taxon>Lymnaeoidea</taxon>
        <taxon>Lymnaeidae</taxon>
        <taxon>Lymnaea</taxon>
    </lineage>
</organism>
<accession>A0AAV2IN92</accession>
<keyword evidence="3" id="KW-1185">Reference proteome</keyword>
<dbReference type="Proteomes" id="UP001497497">
    <property type="component" value="Unassembled WGS sequence"/>
</dbReference>
<feature type="compositionally biased region" description="Polar residues" evidence="1">
    <location>
        <begin position="181"/>
        <end position="190"/>
    </location>
</feature>
<dbReference type="AlphaFoldDB" id="A0AAV2IN92"/>
<evidence type="ECO:0000313" key="2">
    <source>
        <dbReference type="EMBL" id="CAL1548581.1"/>
    </source>
</evidence>
<feature type="region of interest" description="Disordered" evidence="1">
    <location>
        <begin position="152"/>
        <end position="206"/>
    </location>
</feature>
<proteinExistence type="predicted"/>
<sequence>MNAWYQGVVKEMTIECVVTYEPTVHKPRMTRFLYALDTENSSSNQKSLVLTLNRLTPESTSTYCDSVLSENSMPTSPDHSSTLALTAHNVSFPNLQGAWSKSFFPVELPAARSTAQPNLWANVVAGRKSSMSKPIPGSTNVLFPDLRSTMSRSVSTASQSSSRTGKSASSSSLTPPTSGVATTRSTNDSEIPSGESESGAKDNPKASKVVFSLGDADAMSYSGTTNSSESGFSEQGAQHTYADACRSAHAGPKDPNTVKDSSRTSGDDSSNVSSRETTILNIQPSSVEAKPPVSSDTRSQNIKNGVHNSPRDAFHRGRGRGRGRGDDRRYNYREGQNRREGRNFEGRYSNRADRGKYDHSKDPSLENRRRFNKLEEREQQWGQKKSQASSEPLGQKDLPGNYQYRRAFSGVQRSPSHSQSNSKQGAQDQDVFFNAAVPESQSQRSYKKAIRNDHQGRGANVDHHNNVKSEFAGNINHESESLGSQQQHTYTDTESHNEMSTVHNSNTATDEQKISVSKKVDSIIVKRDNKTTKVDQNNVKTGTETDFQDVFHKKGHKVYQRVSVLE</sequence>
<name>A0AAV2IN92_LYMST</name>